<evidence type="ECO:0000313" key="2">
    <source>
        <dbReference type="EMBL" id="QJD96030.1"/>
    </source>
</evidence>
<dbReference type="AlphaFoldDB" id="A0A7L5DY56"/>
<sequence>MAAFVPHAATLRDLFRFLPAAQPALPIAFFFPVFLLKKSPQKRHDPKKKSKQKFIH</sequence>
<dbReference type="EMBL" id="CP051682">
    <property type="protein sequence ID" value="QJD96030.1"/>
    <property type="molecule type" value="Genomic_DNA"/>
</dbReference>
<accession>A0A7L5DY56</accession>
<dbReference type="Proteomes" id="UP000503278">
    <property type="component" value="Chromosome"/>
</dbReference>
<organism evidence="2 3">
    <name type="scientific">Mucilaginibacter robiniae</name>
    <dbReference type="NCBI Taxonomy" id="2728022"/>
    <lineage>
        <taxon>Bacteria</taxon>
        <taxon>Pseudomonadati</taxon>
        <taxon>Bacteroidota</taxon>
        <taxon>Sphingobacteriia</taxon>
        <taxon>Sphingobacteriales</taxon>
        <taxon>Sphingobacteriaceae</taxon>
        <taxon>Mucilaginibacter</taxon>
    </lineage>
</organism>
<keyword evidence="1" id="KW-0472">Membrane</keyword>
<keyword evidence="3" id="KW-1185">Reference proteome</keyword>
<evidence type="ECO:0000313" key="3">
    <source>
        <dbReference type="Proteomes" id="UP000503278"/>
    </source>
</evidence>
<keyword evidence="1" id="KW-0812">Transmembrane</keyword>
<proteinExistence type="predicted"/>
<protein>
    <submittedName>
        <fullName evidence="2">Uncharacterized protein</fullName>
    </submittedName>
</protein>
<feature type="transmembrane region" description="Helical" evidence="1">
    <location>
        <begin position="20"/>
        <end position="36"/>
    </location>
</feature>
<gene>
    <name evidence="2" type="ORF">HH214_09150</name>
</gene>
<dbReference type="KEGG" id="mrob:HH214_09150"/>
<evidence type="ECO:0000256" key="1">
    <source>
        <dbReference type="SAM" id="Phobius"/>
    </source>
</evidence>
<name>A0A7L5DY56_9SPHI</name>
<reference evidence="2 3" key="1">
    <citation type="submission" date="2020-04" db="EMBL/GenBank/DDBJ databases">
        <title>Genome sequencing of novel species.</title>
        <authorList>
            <person name="Heo J."/>
            <person name="Kim S.-J."/>
            <person name="Kim J.-S."/>
            <person name="Hong S.-B."/>
            <person name="Kwon S.-W."/>
        </authorList>
    </citation>
    <scope>NUCLEOTIDE SEQUENCE [LARGE SCALE GENOMIC DNA]</scope>
    <source>
        <strain evidence="2 3">F39-2</strain>
    </source>
</reference>
<dbReference type="RefSeq" id="WP_169607087.1">
    <property type="nucleotide sequence ID" value="NZ_CP051682.1"/>
</dbReference>
<keyword evidence="1" id="KW-1133">Transmembrane helix</keyword>